<evidence type="ECO:0000313" key="1">
    <source>
        <dbReference type="EMBL" id="SEG10312.1"/>
    </source>
</evidence>
<dbReference type="AlphaFoldDB" id="A0A1H5XEZ5"/>
<protein>
    <submittedName>
        <fullName evidence="1">Uncharacterized protein</fullName>
    </submittedName>
</protein>
<proteinExistence type="predicted"/>
<gene>
    <name evidence="1" type="ORF">SAMN05216403_1309</name>
</gene>
<sequence length="79" mass="8682">MKEGKDEKEKSEILALSMNEQRILLRTDASTLISTKAFSTQFGSYGGSSTLRSGHPVPLATVPNIMTDTFNHRFAVGHK</sequence>
<dbReference type="Proteomes" id="UP000236751">
    <property type="component" value="Unassembled WGS sequence"/>
</dbReference>
<reference evidence="1 2" key="1">
    <citation type="submission" date="2016-10" db="EMBL/GenBank/DDBJ databases">
        <authorList>
            <person name="de Groot N.N."/>
        </authorList>
    </citation>
    <scope>NUCLEOTIDE SEQUENCE [LARGE SCALE GENOMIC DNA]</scope>
    <source>
        <strain evidence="1 2">Nl13</strain>
    </source>
</reference>
<evidence type="ECO:0000313" key="2">
    <source>
        <dbReference type="Proteomes" id="UP000236751"/>
    </source>
</evidence>
<dbReference type="EMBL" id="FNVK01000030">
    <property type="protein sequence ID" value="SEG10312.1"/>
    <property type="molecule type" value="Genomic_DNA"/>
</dbReference>
<name>A0A1H5XEZ5_NITMU</name>
<organism evidence="1 2">
    <name type="scientific">Nitrosospira multiformis (strain ATCC 25196 / NCIMB 11849 / C 71)</name>
    <dbReference type="NCBI Taxonomy" id="323848"/>
    <lineage>
        <taxon>Bacteria</taxon>
        <taxon>Pseudomonadati</taxon>
        <taxon>Pseudomonadota</taxon>
        <taxon>Betaproteobacteria</taxon>
        <taxon>Nitrosomonadales</taxon>
        <taxon>Nitrosomonadaceae</taxon>
        <taxon>Nitrosospira</taxon>
    </lineage>
</organism>
<accession>A0A1H5XEZ5</accession>